<dbReference type="PANTHER" id="PTHR38011">
    <property type="entry name" value="DIHYDROFOLATE REDUCTASE FAMILY PROTEIN (AFU_ORTHOLOGUE AFUA_8G06820)"/>
    <property type="match status" value="1"/>
</dbReference>
<comment type="pathway">
    <text evidence="3 9">Cofactor biosynthesis; riboflavin biosynthesis; 5-amino-6-(D-ribitylamino)uracil from GTP: step 3/4.</text>
</comment>
<dbReference type="Gene3D" id="3.40.140.10">
    <property type="entry name" value="Cytidine Deaminase, domain 2"/>
    <property type="match status" value="1"/>
</dbReference>
<comment type="cofactor">
    <cofactor evidence="9 12">
        <name>Zn(2+)</name>
        <dbReference type="ChEBI" id="CHEBI:29105"/>
    </cofactor>
    <text evidence="9 12">Binds 1 zinc ion.</text>
</comment>
<feature type="domain" description="CMP/dCMP-type deaminase" evidence="13">
    <location>
        <begin position="1"/>
        <end position="117"/>
    </location>
</feature>
<protein>
    <recommendedName>
        <fullName evidence="9">Riboflavin biosynthesis protein RibD</fullName>
    </recommendedName>
    <domain>
        <recommendedName>
            <fullName evidence="9">Diaminohydroxyphosphoribosylaminopyrimidine deaminase</fullName>
            <shortName evidence="9">DRAP deaminase</shortName>
            <ecNumber evidence="9">3.5.4.26</ecNumber>
        </recommendedName>
        <alternativeName>
            <fullName evidence="9">Riboflavin-specific deaminase</fullName>
        </alternativeName>
    </domain>
    <domain>
        <recommendedName>
            <fullName evidence="9">5-amino-6-(5-phosphoribosylamino)uracil reductase</fullName>
            <ecNumber evidence="9">1.1.1.193</ecNumber>
        </recommendedName>
        <alternativeName>
            <fullName evidence="9">HTP reductase</fullName>
        </alternativeName>
    </domain>
</protein>
<comment type="catalytic activity">
    <reaction evidence="9">
        <text>5-amino-6-(5-phospho-D-ribitylamino)uracil + NADP(+) = 5-amino-6-(5-phospho-D-ribosylamino)uracil + NADPH + H(+)</text>
        <dbReference type="Rhea" id="RHEA:17845"/>
        <dbReference type="ChEBI" id="CHEBI:15378"/>
        <dbReference type="ChEBI" id="CHEBI:57783"/>
        <dbReference type="ChEBI" id="CHEBI:58349"/>
        <dbReference type="ChEBI" id="CHEBI:58421"/>
        <dbReference type="ChEBI" id="CHEBI:58453"/>
        <dbReference type="EC" id="1.1.1.193"/>
    </reaction>
</comment>
<dbReference type="GO" id="GO:0008835">
    <property type="term" value="F:diaminohydroxyphosphoribosylaminopyrimidine deaminase activity"/>
    <property type="evidence" value="ECO:0007669"/>
    <property type="project" value="UniProtKB-EC"/>
</dbReference>
<evidence type="ECO:0000256" key="3">
    <source>
        <dbReference type="ARBA" id="ARBA00004910"/>
    </source>
</evidence>
<dbReference type="PANTHER" id="PTHR38011:SF7">
    <property type="entry name" value="2,5-DIAMINO-6-RIBOSYLAMINO-4(3H)-PYRIMIDINONE 5'-PHOSPHATE REDUCTASE"/>
    <property type="match status" value="1"/>
</dbReference>
<dbReference type="CDD" id="cd01284">
    <property type="entry name" value="Riboflavin_deaminase-reductase"/>
    <property type="match status" value="1"/>
</dbReference>
<feature type="binding site" evidence="11">
    <location>
        <position position="217"/>
    </location>
    <ligand>
        <name>NADP(+)</name>
        <dbReference type="ChEBI" id="CHEBI:58349"/>
    </ligand>
</feature>
<keyword evidence="9 12" id="KW-0862">Zinc</keyword>
<comment type="similarity">
    <text evidence="4 9">In the N-terminal section; belongs to the cytidine and deoxycytidylate deaminase family.</text>
</comment>
<dbReference type="InterPro" id="IPR024072">
    <property type="entry name" value="DHFR-like_dom_sf"/>
</dbReference>
<evidence type="ECO:0000313" key="15">
    <source>
        <dbReference type="Proteomes" id="UP000650524"/>
    </source>
</evidence>
<evidence type="ECO:0000256" key="2">
    <source>
        <dbReference type="ARBA" id="ARBA00004882"/>
    </source>
</evidence>
<feature type="binding site" evidence="11">
    <location>
        <position position="162"/>
    </location>
    <ligand>
        <name>substrate</name>
    </ligand>
</feature>
<dbReference type="EMBL" id="JACNJD010000053">
    <property type="protein sequence ID" value="MBC8175930.1"/>
    <property type="molecule type" value="Genomic_DNA"/>
</dbReference>
<keyword evidence="6 9" id="KW-0521">NADP</keyword>
<evidence type="ECO:0000313" key="14">
    <source>
        <dbReference type="EMBL" id="MBC8175930.1"/>
    </source>
</evidence>
<dbReference type="SUPFAM" id="SSF53597">
    <property type="entry name" value="Dihydrofolate reductase-like"/>
    <property type="match status" value="1"/>
</dbReference>
<feature type="active site" description="Proton donor" evidence="10">
    <location>
        <position position="46"/>
    </location>
</feature>
<evidence type="ECO:0000256" key="11">
    <source>
        <dbReference type="PIRSR" id="PIRSR006769-2"/>
    </source>
</evidence>
<keyword evidence="7 9" id="KW-0560">Oxidoreductase</keyword>
<reference evidence="14 15" key="1">
    <citation type="submission" date="2020-08" db="EMBL/GenBank/DDBJ databases">
        <title>Bridging the membrane lipid divide: bacteria of the FCB group superphylum have the potential to synthesize archaeal ether lipids.</title>
        <authorList>
            <person name="Villanueva L."/>
            <person name="Von Meijenfeldt F.A.B."/>
            <person name="Westbye A.B."/>
            <person name="Yadav S."/>
            <person name="Hopmans E.C."/>
            <person name="Dutilh B.E."/>
            <person name="Sinninghe Damste J.S."/>
        </authorList>
    </citation>
    <scope>NUCLEOTIDE SEQUENCE [LARGE SCALE GENOMIC DNA]</scope>
    <source>
        <strain evidence="14">NIOZ-UU27</strain>
    </source>
</reference>
<dbReference type="AlphaFoldDB" id="A0A8J6MWT5"/>
<dbReference type="NCBIfam" id="TIGR00326">
    <property type="entry name" value="eubact_ribD"/>
    <property type="match status" value="1"/>
</dbReference>
<dbReference type="GO" id="GO:0009231">
    <property type="term" value="P:riboflavin biosynthetic process"/>
    <property type="evidence" value="ECO:0007669"/>
    <property type="project" value="UniProtKB-UniPathway"/>
</dbReference>
<accession>A0A8J6MWT5</accession>
<feature type="binding site" evidence="11">
    <location>
        <begin position="291"/>
        <end position="297"/>
    </location>
    <ligand>
        <name>NADP(+)</name>
        <dbReference type="ChEBI" id="CHEBI:58349"/>
    </ligand>
</feature>
<dbReference type="PROSITE" id="PS51747">
    <property type="entry name" value="CYT_DCMP_DEAMINASES_2"/>
    <property type="match status" value="1"/>
</dbReference>
<comment type="caution">
    <text evidence="14">The sequence shown here is derived from an EMBL/GenBank/DDBJ whole genome shotgun (WGS) entry which is preliminary data.</text>
</comment>
<sequence length="364" mass="39936">MKQALREARKGLGRVSPNPAVGAVIVRKGEVVARGYHRMPGLPHAETDAFDKLEQISPGDSLYVTLEPCNHLGRTPPCTHTILKSGIKRVVIGMKDPNPMVAGGGCEFLRNNGIEVVENVLETECRRLNEDFLKFVESGRPFVIAKSALTMDGWIATSSGHSQWITNDKSRQFVHRLRDRVDAVMVGIGTVLADDPSLTTRLTKGKGKDPLRIIVDTHLRTPLNAKVMNQDSPADTLVVISEEAGLEDQEKFRAKGVSTLVCPTRAGKIDLDIMLTKLGEMSITSLLVEGGASITGSMLRERLIDKFYIFKAPKLLGGDDGIPMTTGPGAKRMDECVILKEIKTRRFGDDILIRGYPVYQEHLG</sequence>
<keyword evidence="9 12" id="KW-0479">Metal-binding</keyword>
<dbReference type="Pfam" id="PF00383">
    <property type="entry name" value="dCMP_cyt_deam_1"/>
    <property type="match status" value="1"/>
</dbReference>
<dbReference type="InterPro" id="IPR011549">
    <property type="entry name" value="RibD_C"/>
</dbReference>
<feature type="binding site" evidence="11">
    <location>
        <position position="190"/>
    </location>
    <ligand>
        <name>NADP(+)</name>
        <dbReference type="ChEBI" id="CHEBI:58349"/>
    </ligand>
</feature>
<dbReference type="GO" id="GO:0008703">
    <property type="term" value="F:5-amino-6-(5-phosphoribosylamino)uracil reductase activity"/>
    <property type="evidence" value="ECO:0007669"/>
    <property type="project" value="UniProtKB-EC"/>
</dbReference>
<proteinExistence type="inferred from homology"/>
<dbReference type="Pfam" id="PF01872">
    <property type="entry name" value="RibD_C"/>
    <property type="match status" value="1"/>
</dbReference>
<dbReference type="Gene3D" id="3.40.430.10">
    <property type="entry name" value="Dihydrofolate Reductase, subunit A"/>
    <property type="match status" value="1"/>
</dbReference>
<evidence type="ECO:0000256" key="9">
    <source>
        <dbReference type="PIRNR" id="PIRNR006769"/>
    </source>
</evidence>
<evidence type="ECO:0000259" key="13">
    <source>
        <dbReference type="PROSITE" id="PS51747"/>
    </source>
</evidence>
<dbReference type="GO" id="GO:0046872">
    <property type="term" value="F:metal ion binding"/>
    <property type="evidence" value="ECO:0007669"/>
    <property type="project" value="UniProtKB-KW"/>
</dbReference>
<gene>
    <name evidence="14" type="primary">ribD</name>
    <name evidence="14" type="ORF">H8E19_00885</name>
</gene>
<feature type="binding site" evidence="11">
    <location>
        <position position="178"/>
    </location>
    <ligand>
        <name>substrate</name>
    </ligand>
</feature>
<dbReference type="InterPro" id="IPR050765">
    <property type="entry name" value="Riboflavin_Biosynth_HTPR"/>
</dbReference>
<evidence type="ECO:0000256" key="5">
    <source>
        <dbReference type="ARBA" id="ARBA00007417"/>
    </source>
</evidence>
<evidence type="ECO:0000256" key="8">
    <source>
        <dbReference type="ARBA" id="ARBA00023268"/>
    </source>
</evidence>
<dbReference type="EC" id="3.5.4.26" evidence="9"/>
<comment type="pathway">
    <text evidence="2 9">Cofactor biosynthesis; riboflavin biosynthesis; 5-amino-6-(D-ribitylamino)uracil from GTP: step 2/4.</text>
</comment>
<evidence type="ECO:0000256" key="12">
    <source>
        <dbReference type="PIRSR" id="PIRSR006769-3"/>
    </source>
</evidence>
<dbReference type="SUPFAM" id="SSF53927">
    <property type="entry name" value="Cytidine deaminase-like"/>
    <property type="match status" value="1"/>
</dbReference>
<dbReference type="InterPro" id="IPR002125">
    <property type="entry name" value="CMP_dCMP_dom"/>
</dbReference>
<evidence type="ECO:0000256" key="1">
    <source>
        <dbReference type="ARBA" id="ARBA00002151"/>
    </source>
</evidence>
<dbReference type="UniPathway" id="UPA00275">
    <property type="reaction ID" value="UER00401"/>
</dbReference>
<dbReference type="InterPro" id="IPR002734">
    <property type="entry name" value="RibDG_C"/>
</dbReference>
<evidence type="ECO:0000256" key="4">
    <source>
        <dbReference type="ARBA" id="ARBA00005259"/>
    </source>
</evidence>
<evidence type="ECO:0000256" key="6">
    <source>
        <dbReference type="ARBA" id="ARBA00022857"/>
    </source>
</evidence>
<feature type="binding site" evidence="12">
    <location>
        <position position="78"/>
    </location>
    <ligand>
        <name>Zn(2+)</name>
        <dbReference type="ChEBI" id="CHEBI:29105"/>
        <note>catalytic</note>
    </ligand>
</feature>
<name>A0A8J6MWT5_9DELT</name>
<feature type="binding site" evidence="11">
    <location>
        <position position="148"/>
    </location>
    <ligand>
        <name>NADP(+)</name>
        <dbReference type="ChEBI" id="CHEBI:58349"/>
    </ligand>
</feature>
<feature type="binding site" evidence="11">
    <location>
        <position position="289"/>
    </location>
    <ligand>
        <name>substrate</name>
    </ligand>
</feature>
<comment type="catalytic activity">
    <reaction evidence="9">
        <text>2,5-diamino-6-hydroxy-4-(5-phosphoribosylamino)-pyrimidine + H2O + H(+) = 5-amino-6-(5-phospho-D-ribosylamino)uracil + NH4(+)</text>
        <dbReference type="Rhea" id="RHEA:21868"/>
        <dbReference type="ChEBI" id="CHEBI:15377"/>
        <dbReference type="ChEBI" id="CHEBI:15378"/>
        <dbReference type="ChEBI" id="CHEBI:28938"/>
        <dbReference type="ChEBI" id="CHEBI:58453"/>
        <dbReference type="ChEBI" id="CHEBI:58614"/>
        <dbReference type="EC" id="3.5.4.26"/>
    </reaction>
</comment>
<keyword evidence="9 14" id="KW-0378">Hydrolase</keyword>
<feature type="binding site" evidence="12">
    <location>
        <position position="69"/>
    </location>
    <ligand>
        <name>Zn(2+)</name>
        <dbReference type="ChEBI" id="CHEBI:29105"/>
        <note>catalytic</note>
    </ligand>
</feature>
<feature type="binding site" evidence="11">
    <location>
        <position position="198"/>
    </location>
    <ligand>
        <name>substrate</name>
    </ligand>
</feature>
<dbReference type="GO" id="GO:0050661">
    <property type="term" value="F:NADP binding"/>
    <property type="evidence" value="ECO:0007669"/>
    <property type="project" value="InterPro"/>
</dbReference>
<keyword evidence="9" id="KW-0686">Riboflavin biosynthesis</keyword>
<evidence type="ECO:0000256" key="7">
    <source>
        <dbReference type="ARBA" id="ARBA00023002"/>
    </source>
</evidence>
<dbReference type="EC" id="1.1.1.193" evidence="9"/>
<feature type="binding site" evidence="11">
    <location>
        <position position="194"/>
    </location>
    <ligand>
        <name>NADP(+)</name>
        <dbReference type="ChEBI" id="CHEBI:58349"/>
    </ligand>
</feature>
<dbReference type="InterPro" id="IPR016193">
    <property type="entry name" value="Cytidine_deaminase-like"/>
</dbReference>
<feature type="binding site" evidence="11">
    <location>
        <position position="164"/>
    </location>
    <ligand>
        <name>NADP(+)</name>
        <dbReference type="ChEBI" id="CHEBI:58349"/>
    </ligand>
</feature>
<dbReference type="PIRSF" id="PIRSF006769">
    <property type="entry name" value="RibD"/>
    <property type="match status" value="1"/>
</dbReference>
<dbReference type="NCBIfam" id="TIGR00227">
    <property type="entry name" value="ribD_Cterm"/>
    <property type="match status" value="1"/>
</dbReference>
<comment type="similarity">
    <text evidence="5 9">In the C-terminal section; belongs to the HTP reductase family.</text>
</comment>
<organism evidence="14 15">
    <name type="scientific">Candidatus Desulfacyla euxinica</name>
    <dbReference type="NCBI Taxonomy" id="2841693"/>
    <lineage>
        <taxon>Bacteria</taxon>
        <taxon>Deltaproteobacteria</taxon>
        <taxon>Candidatus Desulfacyla</taxon>
    </lineage>
</organism>
<feature type="binding site" evidence="12">
    <location>
        <position position="44"/>
    </location>
    <ligand>
        <name>Zn(2+)</name>
        <dbReference type="ChEBI" id="CHEBI:29105"/>
        <note>catalytic</note>
    </ligand>
</feature>
<dbReference type="InterPro" id="IPR004794">
    <property type="entry name" value="Eubact_RibD"/>
</dbReference>
<comment type="function">
    <text evidence="1 9">Converts 2,5-diamino-6-(ribosylamino)-4(3h)-pyrimidinone 5'-phosphate into 5-amino-6-(ribosylamino)-2,4(1h,3h)-pyrimidinedione 5'-phosphate.</text>
</comment>
<keyword evidence="8" id="KW-0511">Multifunctional enzyme</keyword>
<feature type="binding site" evidence="11">
    <location>
        <position position="201"/>
    </location>
    <ligand>
        <name>substrate</name>
    </ligand>
</feature>
<dbReference type="Proteomes" id="UP000650524">
    <property type="component" value="Unassembled WGS sequence"/>
</dbReference>
<evidence type="ECO:0000256" key="10">
    <source>
        <dbReference type="PIRSR" id="PIRSR006769-1"/>
    </source>
</evidence>